<feature type="transmembrane region" description="Helical" evidence="2">
    <location>
        <begin position="128"/>
        <end position="148"/>
    </location>
</feature>
<evidence type="ECO:0000313" key="4">
    <source>
        <dbReference type="Proteomes" id="UP001190700"/>
    </source>
</evidence>
<keyword evidence="4" id="KW-1185">Reference proteome</keyword>
<protein>
    <recommendedName>
        <fullName evidence="5">MATE family efflux transporter</fullName>
    </recommendedName>
</protein>
<dbReference type="GO" id="GO:0042910">
    <property type="term" value="F:xenobiotic transmembrane transporter activity"/>
    <property type="evidence" value="ECO:0007669"/>
    <property type="project" value="InterPro"/>
</dbReference>
<comment type="similarity">
    <text evidence="1">Belongs to the multi antimicrobial extrusion (MATE) (TC 2.A.66.1) family.</text>
</comment>
<dbReference type="GO" id="GO:0016020">
    <property type="term" value="C:membrane"/>
    <property type="evidence" value="ECO:0007669"/>
    <property type="project" value="InterPro"/>
</dbReference>
<dbReference type="EMBL" id="LGRX02008951">
    <property type="protein sequence ID" value="KAK3272472.1"/>
    <property type="molecule type" value="Genomic_DNA"/>
</dbReference>
<comment type="caution">
    <text evidence="3">The sequence shown here is derived from an EMBL/GenBank/DDBJ whole genome shotgun (WGS) entry which is preliminary data.</text>
</comment>
<keyword evidence="2" id="KW-1133">Transmembrane helix</keyword>
<feature type="non-terminal residue" evidence="3">
    <location>
        <position position="1"/>
    </location>
</feature>
<sequence length="222" mass="23653">LFVYCVVALPEMVGGLLENSSFDIMTIFSSQMPRPAVKTASMAVLFNLYTMAYFMFTGLAQAVAIRVGNAIGGGLIAEARRVAKAGLMQATLPAAMFTLVFLLGGAQLARIFTSDHEVVRTVSAAMPIAALCLTFDGLFTVMTVGVLAGQGDTKTNGICRVLLFVSCGTLGWFLGCQKNLGLNGLWWGIFCSLSVVAIYSLVVVLKSDWAAACEKAKDRQRA</sequence>
<organism evidence="3 4">
    <name type="scientific">Cymbomonas tetramitiformis</name>
    <dbReference type="NCBI Taxonomy" id="36881"/>
    <lineage>
        <taxon>Eukaryota</taxon>
        <taxon>Viridiplantae</taxon>
        <taxon>Chlorophyta</taxon>
        <taxon>Pyramimonadophyceae</taxon>
        <taxon>Pyramimonadales</taxon>
        <taxon>Pyramimonadaceae</taxon>
        <taxon>Cymbomonas</taxon>
    </lineage>
</organism>
<evidence type="ECO:0000256" key="2">
    <source>
        <dbReference type="SAM" id="Phobius"/>
    </source>
</evidence>
<evidence type="ECO:0008006" key="5">
    <source>
        <dbReference type="Google" id="ProtNLM"/>
    </source>
</evidence>
<keyword evidence="2" id="KW-0472">Membrane</keyword>
<keyword evidence="2" id="KW-0812">Transmembrane</keyword>
<dbReference type="AlphaFoldDB" id="A0AAE0G6Y8"/>
<feature type="transmembrane region" description="Helical" evidence="2">
    <location>
        <begin position="42"/>
        <end position="65"/>
    </location>
</feature>
<proteinExistence type="inferred from homology"/>
<feature type="transmembrane region" description="Helical" evidence="2">
    <location>
        <begin position="86"/>
        <end position="108"/>
    </location>
</feature>
<dbReference type="GO" id="GO:0015297">
    <property type="term" value="F:antiporter activity"/>
    <property type="evidence" value="ECO:0007669"/>
    <property type="project" value="InterPro"/>
</dbReference>
<dbReference type="Pfam" id="PF01554">
    <property type="entry name" value="MatE"/>
    <property type="match status" value="1"/>
</dbReference>
<dbReference type="PANTHER" id="PTHR11206">
    <property type="entry name" value="MULTIDRUG RESISTANCE PROTEIN"/>
    <property type="match status" value="1"/>
</dbReference>
<evidence type="ECO:0000256" key="1">
    <source>
        <dbReference type="ARBA" id="ARBA00010199"/>
    </source>
</evidence>
<feature type="transmembrane region" description="Helical" evidence="2">
    <location>
        <begin position="157"/>
        <end position="174"/>
    </location>
</feature>
<dbReference type="InterPro" id="IPR002528">
    <property type="entry name" value="MATE_fam"/>
</dbReference>
<dbReference type="Proteomes" id="UP001190700">
    <property type="component" value="Unassembled WGS sequence"/>
</dbReference>
<accession>A0AAE0G6Y8</accession>
<feature type="transmembrane region" description="Helical" evidence="2">
    <location>
        <begin position="186"/>
        <end position="205"/>
    </location>
</feature>
<reference evidence="3 4" key="1">
    <citation type="journal article" date="2015" name="Genome Biol. Evol.">
        <title>Comparative Genomics of a Bacterivorous Green Alga Reveals Evolutionary Causalities and Consequences of Phago-Mixotrophic Mode of Nutrition.</title>
        <authorList>
            <person name="Burns J.A."/>
            <person name="Paasch A."/>
            <person name="Narechania A."/>
            <person name="Kim E."/>
        </authorList>
    </citation>
    <scope>NUCLEOTIDE SEQUENCE [LARGE SCALE GENOMIC DNA]</scope>
    <source>
        <strain evidence="3 4">PLY_AMNH</strain>
    </source>
</reference>
<name>A0AAE0G6Y8_9CHLO</name>
<gene>
    <name evidence="3" type="ORF">CYMTET_19234</name>
</gene>
<evidence type="ECO:0000313" key="3">
    <source>
        <dbReference type="EMBL" id="KAK3272472.1"/>
    </source>
</evidence>